<dbReference type="EMBL" id="LLXX01000034">
    <property type="protein sequence ID" value="KRR11699.1"/>
    <property type="molecule type" value="Genomic_DNA"/>
</dbReference>
<dbReference type="CDD" id="cd02440">
    <property type="entry name" value="AdoMet_MTases"/>
    <property type="match status" value="1"/>
</dbReference>
<dbReference type="AlphaFoldDB" id="A0A0R3M2J5"/>
<dbReference type="Pfam" id="PF13649">
    <property type="entry name" value="Methyltransf_25"/>
    <property type="match status" value="1"/>
</dbReference>
<organism evidence="2 3">
    <name type="scientific">Bradyrhizobium valentinum</name>
    <dbReference type="NCBI Taxonomy" id="1518501"/>
    <lineage>
        <taxon>Bacteria</taxon>
        <taxon>Pseudomonadati</taxon>
        <taxon>Pseudomonadota</taxon>
        <taxon>Alphaproteobacteria</taxon>
        <taxon>Hyphomicrobiales</taxon>
        <taxon>Nitrobacteraceae</taxon>
        <taxon>Bradyrhizobium</taxon>
    </lineage>
</organism>
<accession>A0A0R3M2J5</accession>
<keyword evidence="3" id="KW-1185">Reference proteome</keyword>
<proteinExistence type="predicted"/>
<dbReference type="STRING" id="1518501.CQ10_13595"/>
<sequence>MDRQTLAAYDLDAAAFAKDWVDQPAPVDLQEIVERFFVRGGTSADIGCGCGREVAWLHANGFSAVGFDASEGLLNEARRRYPSLKFAHAELPDLRGVGTFDNVLCETVIMHLDRKQIAASVRRLLDIVKPSGILYLSWRVTEGADQRDAQGRLYVAFDAALVLAELKTTTVLLDEEAVSASSGKKIHRLVVKKPGLEIRE</sequence>
<dbReference type="Proteomes" id="UP000051913">
    <property type="component" value="Unassembled WGS sequence"/>
</dbReference>
<dbReference type="InterPro" id="IPR029063">
    <property type="entry name" value="SAM-dependent_MTases_sf"/>
</dbReference>
<reference evidence="2 3" key="1">
    <citation type="submission" date="2014-03" db="EMBL/GenBank/DDBJ databases">
        <title>Bradyrhizobium valentinum sp. nov., isolated from effective nodules of Lupinus mariae-josephae, a lupine endemic of basic-lime soils in Eastern Spain.</title>
        <authorList>
            <person name="Duran D."/>
            <person name="Rey L."/>
            <person name="Navarro A."/>
            <person name="Busquets A."/>
            <person name="Imperial J."/>
            <person name="Ruiz-Argueso T."/>
        </authorList>
    </citation>
    <scope>NUCLEOTIDE SEQUENCE [LARGE SCALE GENOMIC DNA]</scope>
    <source>
        <strain evidence="2 3">LmjM3</strain>
    </source>
</reference>
<dbReference type="InterPro" id="IPR041698">
    <property type="entry name" value="Methyltransf_25"/>
</dbReference>
<evidence type="ECO:0000313" key="2">
    <source>
        <dbReference type="EMBL" id="KRR11699.1"/>
    </source>
</evidence>
<dbReference type="SUPFAM" id="SSF53335">
    <property type="entry name" value="S-adenosyl-L-methionine-dependent methyltransferases"/>
    <property type="match status" value="1"/>
</dbReference>
<feature type="domain" description="Methyltransferase" evidence="1">
    <location>
        <begin position="45"/>
        <end position="132"/>
    </location>
</feature>
<protein>
    <submittedName>
        <fullName evidence="2">SAM-dependent methyltransferase</fullName>
    </submittedName>
</protein>
<name>A0A0R3M2J5_9BRAD</name>
<keyword evidence="2" id="KW-0489">Methyltransferase</keyword>
<dbReference type="Gene3D" id="3.40.50.150">
    <property type="entry name" value="Vaccinia Virus protein VP39"/>
    <property type="match status" value="1"/>
</dbReference>
<dbReference type="RefSeq" id="WP_057849508.1">
    <property type="nucleotide sequence ID" value="NZ_LLXX01000034.1"/>
</dbReference>
<evidence type="ECO:0000313" key="3">
    <source>
        <dbReference type="Proteomes" id="UP000051913"/>
    </source>
</evidence>
<comment type="caution">
    <text evidence="2">The sequence shown here is derived from an EMBL/GenBank/DDBJ whole genome shotgun (WGS) entry which is preliminary data.</text>
</comment>
<dbReference type="GO" id="GO:0008168">
    <property type="term" value="F:methyltransferase activity"/>
    <property type="evidence" value="ECO:0007669"/>
    <property type="project" value="UniProtKB-KW"/>
</dbReference>
<gene>
    <name evidence="2" type="ORF">CP49_30725</name>
</gene>
<dbReference type="GO" id="GO:0032259">
    <property type="term" value="P:methylation"/>
    <property type="evidence" value="ECO:0007669"/>
    <property type="project" value="UniProtKB-KW"/>
</dbReference>
<evidence type="ECO:0000259" key="1">
    <source>
        <dbReference type="Pfam" id="PF13649"/>
    </source>
</evidence>
<keyword evidence="2" id="KW-0808">Transferase</keyword>